<evidence type="ECO:0000256" key="3">
    <source>
        <dbReference type="ARBA" id="ARBA00023136"/>
    </source>
</evidence>
<evidence type="ECO:0000256" key="4">
    <source>
        <dbReference type="SAM" id="Phobius"/>
    </source>
</evidence>
<feature type="transmembrane region" description="Helical" evidence="4">
    <location>
        <begin position="105"/>
        <end position="124"/>
    </location>
</feature>
<keyword evidence="1 4" id="KW-0812">Transmembrane</keyword>
<dbReference type="EMBL" id="MOBP01000002">
    <property type="protein sequence ID" value="RON57821.1"/>
    <property type="molecule type" value="Genomic_DNA"/>
</dbReference>
<evidence type="ECO:0000256" key="2">
    <source>
        <dbReference type="ARBA" id="ARBA00022989"/>
    </source>
</evidence>
<keyword evidence="2 4" id="KW-1133">Transmembrane helix</keyword>
<evidence type="ECO:0000313" key="7">
    <source>
        <dbReference type="Proteomes" id="UP000283627"/>
    </source>
</evidence>
<feature type="transmembrane region" description="Helical" evidence="4">
    <location>
        <begin position="55"/>
        <end position="74"/>
    </location>
</feature>
<dbReference type="InterPro" id="IPR052524">
    <property type="entry name" value="MFS_Cyanate_Porter"/>
</dbReference>
<name>A0A423KR25_9PSED</name>
<dbReference type="AlphaFoldDB" id="A0A423KR25"/>
<feature type="transmembrane region" description="Helical" evidence="4">
    <location>
        <begin position="215"/>
        <end position="237"/>
    </location>
</feature>
<dbReference type="Pfam" id="PF07690">
    <property type="entry name" value="MFS_1"/>
    <property type="match status" value="1"/>
</dbReference>
<dbReference type="Gene3D" id="1.20.1250.20">
    <property type="entry name" value="MFS general substrate transporter like domains"/>
    <property type="match status" value="1"/>
</dbReference>
<dbReference type="PROSITE" id="PS50850">
    <property type="entry name" value="MFS"/>
    <property type="match status" value="1"/>
</dbReference>
<accession>A0A423KR25</accession>
<feature type="transmembrane region" description="Helical" evidence="4">
    <location>
        <begin position="280"/>
        <end position="299"/>
    </location>
</feature>
<evidence type="ECO:0000259" key="5">
    <source>
        <dbReference type="PROSITE" id="PS50850"/>
    </source>
</evidence>
<reference evidence="6 7" key="1">
    <citation type="submission" date="2016-10" db="EMBL/GenBank/DDBJ databases">
        <title>Comparative genome analysis of multiple Pseudomonas spp. focuses on biocontrol and plant growth promoting traits.</title>
        <authorList>
            <person name="Tao X.-Y."/>
            <person name="Taylor C.G."/>
        </authorList>
    </citation>
    <scope>NUCLEOTIDE SEQUENCE [LARGE SCALE GENOMIC DNA]</scope>
    <source>
        <strain evidence="6 7">39A2</strain>
    </source>
</reference>
<dbReference type="InterPro" id="IPR036259">
    <property type="entry name" value="MFS_trans_sf"/>
</dbReference>
<feature type="transmembrane region" description="Helical" evidence="4">
    <location>
        <begin position="370"/>
        <end position="389"/>
    </location>
</feature>
<dbReference type="InterPro" id="IPR020846">
    <property type="entry name" value="MFS_dom"/>
</dbReference>
<dbReference type="SUPFAM" id="SSF103473">
    <property type="entry name" value="MFS general substrate transporter"/>
    <property type="match status" value="1"/>
</dbReference>
<dbReference type="Proteomes" id="UP000283627">
    <property type="component" value="Unassembled WGS sequence"/>
</dbReference>
<dbReference type="GO" id="GO:0022857">
    <property type="term" value="F:transmembrane transporter activity"/>
    <property type="evidence" value="ECO:0007669"/>
    <property type="project" value="InterPro"/>
</dbReference>
<feature type="transmembrane region" description="Helical" evidence="4">
    <location>
        <begin position="136"/>
        <end position="160"/>
    </location>
</feature>
<keyword evidence="3 4" id="KW-0472">Membrane</keyword>
<comment type="caution">
    <text evidence="6">The sequence shown here is derived from an EMBL/GenBank/DDBJ whole genome shotgun (WGS) entry which is preliminary data.</text>
</comment>
<evidence type="ECO:0000256" key="1">
    <source>
        <dbReference type="ARBA" id="ARBA00022692"/>
    </source>
</evidence>
<feature type="transmembrane region" description="Helical" evidence="4">
    <location>
        <begin position="172"/>
        <end position="190"/>
    </location>
</feature>
<protein>
    <recommendedName>
        <fullName evidence="5">Major facilitator superfamily (MFS) profile domain-containing protein</fullName>
    </recommendedName>
</protein>
<dbReference type="PANTHER" id="PTHR23523">
    <property type="match status" value="1"/>
</dbReference>
<proteinExistence type="predicted"/>
<feature type="transmembrane region" description="Helical" evidence="4">
    <location>
        <begin position="252"/>
        <end position="273"/>
    </location>
</feature>
<dbReference type="InterPro" id="IPR011701">
    <property type="entry name" value="MFS"/>
</dbReference>
<dbReference type="PANTHER" id="PTHR23523:SF2">
    <property type="entry name" value="2-NITROIMIDAZOLE TRANSPORTER"/>
    <property type="match status" value="1"/>
</dbReference>
<feature type="transmembrane region" description="Helical" evidence="4">
    <location>
        <begin position="305"/>
        <end position="327"/>
    </location>
</feature>
<feature type="domain" description="Major facilitator superfamily (MFS) profile" evidence="5">
    <location>
        <begin position="14"/>
        <end position="394"/>
    </location>
</feature>
<feature type="transmembrane region" description="Helical" evidence="4">
    <location>
        <begin position="339"/>
        <end position="358"/>
    </location>
</feature>
<feature type="transmembrane region" description="Helical" evidence="4">
    <location>
        <begin position="81"/>
        <end position="99"/>
    </location>
</feature>
<dbReference type="RefSeq" id="WP_123402825.1">
    <property type="nucleotide sequence ID" value="NZ_MOBP01000002.1"/>
</dbReference>
<dbReference type="OrthoDB" id="5758872at2"/>
<sequence>MTKSSAVAKPPSPLLAGIGLIILALALRPAIMSVGPILTSIQQSFGLSYTQASMLTSIPNLCMGFLALLAPFLAKRFGTNSTIIASLVLLGLATAWRATVGTTSALLLSTAIIGAGIAIANTLVAGWIKQNYDSRAALFMGIFSTGLSAGALIATSSTLAISNASGSWRTGAGIWAVLSLSGTLAWVLMAKAHPAPTSVKGAGTSVKLPWGSSKAWLVALYFGCSQFLSYAVFAWLAPSMLEMQTSTLKPEFLLSGFTLAFTVANFVMGLIAGSSPDRRVWIAISTVITIVGIAGLAFVSSISAAIFILLIAVGLGAALTLGLTLPLDQTSSAEEANAWTVFSSLIGYLIAAIGPYGFGALRDLSGAFTAPYVLLFIVSLLMLALTPLLGPRSVPASNFARSPDNEVS</sequence>
<gene>
    <name evidence="6" type="ORF">BK665_02915</name>
</gene>
<organism evidence="6 7">
    <name type="scientific">Pseudomonas frederiksbergensis</name>
    <dbReference type="NCBI Taxonomy" id="104087"/>
    <lineage>
        <taxon>Bacteria</taxon>
        <taxon>Pseudomonadati</taxon>
        <taxon>Pseudomonadota</taxon>
        <taxon>Gammaproteobacteria</taxon>
        <taxon>Pseudomonadales</taxon>
        <taxon>Pseudomonadaceae</taxon>
        <taxon>Pseudomonas</taxon>
    </lineage>
</organism>
<evidence type="ECO:0000313" key="6">
    <source>
        <dbReference type="EMBL" id="RON57821.1"/>
    </source>
</evidence>